<dbReference type="RefSeq" id="WP_274571728.1">
    <property type="nucleotide sequence ID" value="NZ_CP145606.1"/>
</dbReference>
<evidence type="ECO:0000313" key="1">
    <source>
        <dbReference type="EMBL" id="MDD9327904.1"/>
    </source>
</evidence>
<sequence>MSHIATVRYCGSLHNDLTHSASGSTISTDAPVDNQGKGEAFSPTDLLSASLAACAMTIMGIKAAGLGVELTGARAEVAKEMAADPRRVAAVRIDFFLSRDLDERSRRILEAAAHTCPVAQSLHPDVVQQFRFHYE</sequence>
<dbReference type="Gene3D" id="3.30.300.20">
    <property type="match status" value="1"/>
</dbReference>
<dbReference type="Pfam" id="PF02566">
    <property type="entry name" value="OsmC"/>
    <property type="match status" value="1"/>
</dbReference>
<keyword evidence="2" id="KW-0575">Peroxidase</keyword>
<dbReference type="EMBL" id="CP146598">
    <property type="protein sequence ID" value="WWY02397.1"/>
    <property type="molecule type" value="Genomic_DNA"/>
</dbReference>
<gene>
    <name evidence="1" type="ORF">ORY91_001318</name>
    <name evidence="2" type="ORF">V9W64_06610</name>
</gene>
<evidence type="ECO:0000313" key="3">
    <source>
        <dbReference type="Proteomes" id="UP001149607"/>
    </source>
</evidence>
<dbReference type="GO" id="GO:0004601">
    <property type="term" value="F:peroxidase activity"/>
    <property type="evidence" value="ECO:0007669"/>
    <property type="project" value="UniProtKB-KW"/>
</dbReference>
<dbReference type="PANTHER" id="PTHR39624:SF2">
    <property type="entry name" value="OSMC-LIKE PROTEIN"/>
    <property type="match status" value="1"/>
</dbReference>
<dbReference type="InterPro" id="IPR003718">
    <property type="entry name" value="OsmC/Ohr_fam"/>
</dbReference>
<dbReference type="EC" id="1.11.1.-" evidence="2"/>
<keyword evidence="3" id="KW-1185">Reference proteome</keyword>
<accession>A0A9X4E387</accession>
<dbReference type="PANTHER" id="PTHR39624">
    <property type="entry name" value="PROTEIN INVOLVED IN RIMO-MEDIATED BETA-METHYLTHIOLATION OF RIBOSOMAL PROTEIN S12 YCAO"/>
    <property type="match status" value="1"/>
</dbReference>
<organism evidence="1">
    <name type="scientific">Neisseria leonii</name>
    <dbReference type="NCBI Taxonomy" id="2995413"/>
    <lineage>
        <taxon>Bacteria</taxon>
        <taxon>Pseudomonadati</taxon>
        <taxon>Pseudomonadota</taxon>
        <taxon>Betaproteobacteria</taxon>
        <taxon>Neisseriales</taxon>
        <taxon>Neisseriaceae</taxon>
        <taxon>Neisseria</taxon>
    </lineage>
</organism>
<proteinExistence type="predicted"/>
<reference evidence="2" key="2">
    <citation type="submission" date="2024-02" db="EMBL/GenBank/DDBJ databases">
        <title>Neisseria leonii sp. nov.</title>
        <authorList>
            <person name="Boutroux M."/>
            <person name="Favre-Rochex S."/>
            <person name="Gorgette O."/>
            <person name="Touak G."/>
            <person name="Muhle E."/>
            <person name="Chesneau O."/>
            <person name="Clermont D."/>
            <person name="Rahi P."/>
        </authorList>
    </citation>
    <scope>NUCLEOTIDE SEQUENCE</scope>
    <source>
        <strain evidence="2">51.81</strain>
    </source>
</reference>
<name>A0A9X4E387_9NEIS</name>
<keyword evidence="2" id="KW-0560">Oxidoreductase</keyword>
<dbReference type="EMBL" id="JAPQFL010000003">
    <property type="protein sequence ID" value="MDD9327904.1"/>
    <property type="molecule type" value="Genomic_DNA"/>
</dbReference>
<reference evidence="1" key="1">
    <citation type="submission" date="2022-10" db="EMBL/GenBank/DDBJ databases">
        <authorList>
            <person name="Boutroux M."/>
        </authorList>
    </citation>
    <scope>NUCLEOTIDE SEQUENCE</scope>
    <source>
        <strain evidence="1">51.81</strain>
    </source>
</reference>
<dbReference type="InterPro" id="IPR015946">
    <property type="entry name" value="KH_dom-like_a/b"/>
</dbReference>
<dbReference type="InterPro" id="IPR036102">
    <property type="entry name" value="OsmC/Ohrsf"/>
</dbReference>
<evidence type="ECO:0000313" key="2">
    <source>
        <dbReference type="EMBL" id="WWY02397.1"/>
    </source>
</evidence>
<protein>
    <submittedName>
        <fullName evidence="1">OsmC family protein</fullName>
        <ecNumber evidence="2">1.11.1.-</ecNumber>
    </submittedName>
</protein>
<dbReference type="Proteomes" id="UP001149607">
    <property type="component" value="Chromosome"/>
</dbReference>
<dbReference type="SUPFAM" id="SSF82784">
    <property type="entry name" value="OsmC-like"/>
    <property type="match status" value="1"/>
</dbReference>
<dbReference type="AlphaFoldDB" id="A0A9X4E387"/>